<protein>
    <recommendedName>
        <fullName evidence="4">Aminotransferase class I/classII large domain-containing protein</fullName>
    </recommendedName>
</protein>
<reference evidence="5" key="1">
    <citation type="submission" date="2018-05" db="EMBL/GenBank/DDBJ databases">
        <authorList>
            <person name="Lanie J.A."/>
            <person name="Ng W.-L."/>
            <person name="Kazmierczak K.M."/>
            <person name="Andrzejewski T.M."/>
            <person name="Davidsen T.M."/>
            <person name="Wayne K.J."/>
            <person name="Tettelin H."/>
            <person name="Glass J.I."/>
            <person name="Rusch D."/>
            <person name="Podicherti R."/>
            <person name="Tsui H.-C.T."/>
            <person name="Winkler M.E."/>
        </authorList>
    </citation>
    <scope>NUCLEOTIDE SEQUENCE</scope>
</reference>
<dbReference type="CDD" id="cd00609">
    <property type="entry name" value="AAT_like"/>
    <property type="match status" value="1"/>
</dbReference>
<dbReference type="SUPFAM" id="SSF53383">
    <property type="entry name" value="PLP-dependent transferases"/>
    <property type="match status" value="1"/>
</dbReference>
<dbReference type="InterPro" id="IPR050106">
    <property type="entry name" value="HistidinolP_aminotransfase"/>
</dbReference>
<evidence type="ECO:0000256" key="1">
    <source>
        <dbReference type="ARBA" id="ARBA00022576"/>
    </source>
</evidence>
<dbReference type="Pfam" id="PF00155">
    <property type="entry name" value="Aminotran_1_2"/>
    <property type="match status" value="1"/>
</dbReference>
<dbReference type="AlphaFoldDB" id="A0A381ZD38"/>
<dbReference type="GO" id="GO:0030170">
    <property type="term" value="F:pyridoxal phosphate binding"/>
    <property type="evidence" value="ECO:0007669"/>
    <property type="project" value="InterPro"/>
</dbReference>
<evidence type="ECO:0000256" key="2">
    <source>
        <dbReference type="ARBA" id="ARBA00022679"/>
    </source>
</evidence>
<proteinExistence type="predicted"/>
<name>A0A381ZD38_9ZZZZ</name>
<dbReference type="EMBL" id="UINC01020870">
    <property type="protein sequence ID" value="SVA87215.1"/>
    <property type="molecule type" value="Genomic_DNA"/>
</dbReference>
<keyword evidence="1" id="KW-0032">Aminotransferase</keyword>
<organism evidence="5">
    <name type="scientific">marine metagenome</name>
    <dbReference type="NCBI Taxonomy" id="408172"/>
    <lineage>
        <taxon>unclassified sequences</taxon>
        <taxon>metagenomes</taxon>
        <taxon>ecological metagenomes</taxon>
    </lineage>
</organism>
<evidence type="ECO:0000256" key="3">
    <source>
        <dbReference type="ARBA" id="ARBA00022898"/>
    </source>
</evidence>
<feature type="domain" description="Aminotransferase class I/classII large" evidence="4">
    <location>
        <begin position="48"/>
        <end position="368"/>
    </location>
</feature>
<dbReference type="PANTHER" id="PTHR43643">
    <property type="entry name" value="HISTIDINOL-PHOSPHATE AMINOTRANSFERASE 2"/>
    <property type="match status" value="1"/>
</dbReference>
<dbReference type="Gene3D" id="3.90.1150.10">
    <property type="entry name" value="Aspartate Aminotransferase, domain 1"/>
    <property type="match status" value="1"/>
</dbReference>
<dbReference type="Gene3D" id="3.40.640.10">
    <property type="entry name" value="Type I PLP-dependent aspartate aminotransferase-like (Major domain)"/>
    <property type="match status" value="1"/>
</dbReference>
<sequence>MIMNKNISRRDWFNRSATIIGGTLLGSVTSYNPLFSKTISSSNNEPIRMMFNENPYGPSQVARKAMKKAFSESNLYSMRYAKAEFKTLMAKLNGVTPDHIAVGFGSGEILKKAALMNGIDNGELLSPSLTFETINRFAKTMKSNVKRIPMNKNVGIDLDRTAENISKRTKLIYLCNPNNPTGSIMETDQLESFCKTMSKKSIVFVDEAYHEYVTHPNYRSMIELVKEGHNILVSRTASKVHGLAGLRVGFAITTPEIAKRLESYLTDSLNIVGLRAAIASYQDKRFQAYSIEQNNRAKKIITNHLDSKGIEYLDSQTNFIFIKTGMDINEFQPAMEKNGVIVGRPFPPYNTWCRLSMAKPEEMGRFIEGFDALL</sequence>
<dbReference type="InterPro" id="IPR015424">
    <property type="entry name" value="PyrdxlP-dep_Trfase"/>
</dbReference>
<keyword evidence="2" id="KW-0808">Transferase</keyword>
<evidence type="ECO:0000313" key="5">
    <source>
        <dbReference type="EMBL" id="SVA87215.1"/>
    </source>
</evidence>
<dbReference type="InterPro" id="IPR004839">
    <property type="entry name" value="Aminotransferase_I/II_large"/>
</dbReference>
<dbReference type="InterPro" id="IPR015422">
    <property type="entry name" value="PyrdxlP-dep_Trfase_small"/>
</dbReference>
<dbReference type="GO" id="GO:0008483">
    <property type="term" value="F:transaminase activity"/>
    <property type="evidence" value="ECO:0007669"/>
    <property type="project" value="UniProtKB-KW"/>
</dbReference>
<dbReference type="PANTHER" id="PTHR43643:SF3">
    <property type="entry name" value="HISTIDINOL-PHOSPHATE AMINOTRANSFERASE"/>
    <property type="match status" value="1"/>
</dbReference>
<dbReference type="InterPro" id="IPR015421">
    <property type="entry name" value="PyrdxlP-dep_Trfase_major"/>
</dbReference>
<evidence type="ECO:0000259" key="4">
    <source>
        <dbReference type="Pfam" id="PF00155"/>
    </source>
</evidence>
<gene>
    <name evidence="5" type="ORF">METZ01_LOCUS140069</name>
</gene>
<accession>A0A381ZD38</accession>
<keyword evidence="3" id="KW-0663">Pyridoxal phosphate</keyword>